<evidence type="ECO:0000259" key="4">
    <source>
        <dbReference type="PROSITE" id="PS50853"/>
    </source>
</evidence>
<name>A0ABM4B3L6_HYDVU</name>
<proteinExistence type="predicted"/>
<dbReference type="RefSeq" id="XP_065643418.1">
    <property type="nucleotide sequence ID" value="XM_065787346.1"/>
</dbReference>
<dbReference type="CDD" id="cd00063">
    <property type="entry name" value="FN3"/>
    <property type="match status" value="6"/>
</dbReference>
<evidence type="ECO:0000256" key="3">
    <source>
        <dbReference type="SAM" id="SignalP"/>
    </source>
</evidence>
<keyword evidence="1" id="KW-0677">Repeat</keyword>
<feature type="domain" description="Fibronectin type-III" evidence="4">
    <location>
        <begin position="705"/>
        <end position="806"/>
    </location>
</feature>
<evidence type="ECO:0000313" key="5">
    <source>
        <dbReference type="Proteomes" id="UP001652625"/>
    </source>
</evidence>
<keyword evidence="2" id="KW-0472">Membrane</keyword>
<dbReference type="SMART" id="SM00060">
    <property type="entry name" value="FN3"/>
    <property type="match status" value="9"/>
</dbReference>
<feature type="domain" description="Fibronectin type-III" evidence="4">
    <location>
        <begin position="20"/>
        <end position="124"/>
    </location>
</feature>
<gene>
    <name evidence="6" type="primary">LOC100200954</name>
</gene>
<reference evidence="5" key="1">
    <citation type="submission" date="2025-05" db="UniProtKB">
        <authorList>
            <consortium name="RefSeq"/>
        </authorList>
    </citation>
    <scope>NUCLEOTIDE SEQUENCE [LARGE SCALE GENOMIC DNA]</scope>
</reference>
<feature type="domain" description="Fibronectin type-III" evidence="4">
    <location>
        <begin position="404"/>
        <end position="496"/>
    </location>
</feature>
<evidence type="ECO:0000313" key="6">
    <source>
        <dbReference type="RefSeq" id="XP_065643418.1"/>
    </source>
</evidence>
<dbReference type="Pfam" id="PF00041">
    <property type="entry name" value="fn3"/>
    <property type="match status" value="4"/>
</dbReference>
<keyword evidence="2" id="KW-0812">Transmembrane</keyword>
<evidence type="ECO:0000256" key="1">
    <source>
        <dbReference type="ARBA" id="ARBA00022737"/>
    </source>
</evidence>
<protein>
    <submittedName>
        <fullName evidence="6">Fibronectin isoform X3</fullName>
    </submittedName>
</protein>
<keyword evidence="3" id="KW-0732">Signal</keyword>
<dbReference type="PANTHER" id="PTHR46708">
    <property type="entry name" value="TENASCIN"/>
    <property type="match status" value="1"/>
</dbReference>
<dbReference type="SUPFAM" id="SSF49265">
    <property type="entry name" value="Fibronectin type III"/>
    <property type="match status" value="5"/>
</dbReference>
<reference evidence="6" key="2">
    <citation type="submission" date="2025-08" db="UniProtKB">
        <authorList>
            <consortium name="RefSeq"/>
        </authorList>
    </citation>
    <scope>IDENTIFICATION</scope>
</reference>
<dbReference type="InterPro" id="IPR036116">
    <property type="entry name" value="FN3_sf"/>
</dbReference>
<feature type="chain" id="PRO_5045040961" evidence="3">
    <location>
        <begin position="17"/>
        <end position="974"/>
    </location>
</feature>
<dbReference type="InterPro" id="IPR003961">
    <property type="entry name" value="FN3_dom"/>
</dbReference>
<keyword evidence="5" id="KW-1185">Reference proteome</keyword>
<feature type="transmembrane region" description="Helical" evidence="2">
    <location>
        <begin position="917"/>
        <end position="940"/>
    </location>
</feature>
<evidence type="ECO:0000256" key="2">
    <source>
        <dbReference type="SAM" id="Phobius"/>
    </source>
</evidence>
<feature type="domain" description="Fibronectin type-III" evidence="4">
    <location>
        <begin position="600"/>
        <end position="702"/>
    </location>
</feature>
<accession>A0ABM4B3L6</accession>
<dbReference type="InterPro" id="IPR013783">
    <property type="entry name" value="Ig-like_fold"/>
</dbReference>
<dbReference type="PANTHER" id="PTHR46708:SF2">
    <property type="entry name" value="FIBRONECTIN TYPE-III DOMAIN-CONTAINING PROTEIN"/>
    <property type="match status" value="1"/>
</dbReference>
<dbReference type="InterPro" id="IPR050991">
    <property type="entry name" value="ECM_Regulatory_Proteins"/>
</dbReference>
<dbReference type="GeneID" id="100200954"/>
<feature type="domain" description="Fibronectin type-III" evidence="4">
    <location>
        <begin position="215"/>
        <end position="307"/>
    </location>
</feature>
<feature type="domain" description="Fibronectin type-III" evidence="4">
    <location>
        <begin position="312"/>
        <end position="403"/>
    </location>
</feature>
<dbReference type="Gene3D" id="2.60.40.10">
    <property type="entry name" value="Immunoglobulins"/>
    <property type="match status" value="8"/>
</dbReference>
<dbReference type="PROSITE" id="PS50853">
    <property type="entry name" value="FN3"/>
    <property type="match status" value="7"/>
</dbReference>
<sequence>MKIVSIFGLFLVSVNAAPPPVSNVQIDSVGIDFFVVKWDQYNNTVSGFQVEYSIIPQTAASIRDTEDNSKNFFNVTNLFSGTSYQVRVRPIGGFNETVISNNETEYGQWSVYVACVTEGPLPPTSLSITNIIDTKVNLKWTPSLSKVDSYQLFIRNSKSLQVTNQYVVSSDVYEIEVEMLTPSTPYSVFINALLNNLRSSYLTGGFQTNISPPEAPNNLSVSNILETSAELSWVDPQNGQDIVSYMIELSEMSSNENTSVFLSNSVNYVVIGLKIATNYTFRVRSVSVMSDIISEWSSVVGFKTLIAALPPPPRFVSITNVSKESALITWETPTTLYPINSYNIVYNIIGMQPMSQKVPGDVNSYTLMNLVSGTQYSVAIQAVVLNDVFGEFSVDNIFVTAGPKPVSITISAISDSSANVSWNVSSVDYSSSIVILFDNSIKVINTTKLFTKNVSWYTFTNLAPNNPYIIKIFVKDENNISSSEASNGFRTKLEPDVLNAPTNTSVSILSPSSVLFQCNTVSLAVAYEIRIEGNPNPRVPLYRTDQFSAFLDSSLIQKMQIKDLVSGYTYFLSVRAIFGDIYYVGQWSPVVPIVLYGGRPPSQIQITNINENSAIVRWTQAYDRLTLSRLNIKYFIRLEDADGKSNLINITFAIPQGNYGKFLSFKFPNSLVSNSNYKVSIFCEKDNINGTANVTTFKTSMALVPPRQVYYLKITFFDNKCTLSWQGISERSDILYYEIFLLYNYPNVTKSFTFKTSDAKTTNHQFFELKKNIFYYVAVRAVVSEQDISNSKGVWSLPLIFQSKVSIAKPYDLVIFNNDTSAKIKWNVINMNDILYYVVELYTSESGSLYFRTDGSSPSLDIYSLFPNTYYQFRVHAVGTQDNVGEWSAWESVVTQSKMEVSKVHSINHSNRSNSGVIIGVTIGVVGIVLIFAYVVRTLWKKKYKPTKFKQFENSVKYSKNSLKEQINVQRTSS</sequence>
<feature type="signal peptide" evidence="3">
    <location>
        <begin position="1"/>
        <end position="16"/>
    </location>
</feature>
<keyword evidence="2" id="KW-1133">Transmembrane helix</keyword>
<organism evidence="5 6">
    <name type="scientific">Hydra vulgaris</name>
    <name type="common">Hydra</name>
    <name type="synonym">Hydra attenuata</name>
    <dbReference type="NCBI Taxonomy" id="6087"/>
    <lineage>
        <taxon>Eukaryota</taxon>
        <taxon>Metazoa</taxon>
        <taxon>Cnidaria</taxon>
        <taxon>Hydrozoa</taxon>
        <taxon>Hydroidolina</taxon>
        <taxon>Anthoathecata</taxon>
        <taxon>Aplanulata</taxon>
        <taxon>Hydridae</taxon>
        <taxon>Hydra</taxon>
    </lineage>
</organism>
<feature type="domain" description="Fibronectin type-III" evidence="4">
    <location>
        <begin position="809"/>
        <end position="898"/>
    </location>
</feature>
<dbReference type="Proteomes" id="UP001652625">
    <property type="component" value="Chromosome 01"/>
</dbReference>